<protein>
    <submittedName>
        <fullName evidence="3">3-oxo-Delta(4,5)-steroid 5-beta-reductase</fullName>
    </submittedName>
</protein>
<dbReference type="Pfam" id="PF22917">
    <property type="entry name" value="PRISE"/>
    <property type="match status" value="1"/>
</dbReference>
<dbReference type="SUPFAM" id="SSF51735">
    <property type="entry name" value="NAD(P)-binding Rossmann-fold domains"/>
    <property type="match status" value="1"/>
</dbReference>
<gene>
    <name evidence="3" type="primary">LOC104235526</name>
</gene>
<keyword evidence="2" id="KW-1185">Reference proteome</keyword>
<dbReference type="GO" id="GO:0006629">
    <property type="term" value="P:lipid metabolic process"/>
    <property type="evidence" value="ECO:0007669"/>
    <property type="project" value="UniProtKB-ARBA"/>
</dbReference>
<accession>A0A1U7X9T8</accession>
<dbReference type="GeneID" id="104235526"/>
<proteinExistence type="predicted"/>
<dbReference type="InterPro" id="IPR036291">
    <property type="entry name" value="NAD(P)-bd_dom_sf"/>
</dbReference>
<dbReference type="STRING" id="4096.A0A1U7X9T8"/>
<reference evidence="2" key="1">
    <citation type="journal article" date="2013" name="Genome Biol.">
        <title>Reference genomes and transcriptomes of Nicotiana sylvestris and Nicotiana tomentosiformis.</title>
        <authorList>
            <person name="Sierro N."/>
            <person name="Battey J.N."/>
            <person name="Ouadi S."/>
            <person name="Bovet L."/>
            <person name="Goepfert S."/>
            <person name="Bakaher N."/>
            <person name="Peitsch M.C."/>
            <person name="Ivanov N.V."/>
        </authorList>
    </citation>
    <scope>NUCLEOTIDE SEQUENCE [LARGE SCALE GENOMIC DNA]</scope>
</reference>
<dbReference type="Gene3D" id="3.40.50.720">
    <property type="entry name" value="NAD(P)-binding Rossmann-like Domain"/>
    <property type="match status" value="1"/>
</dbReference>
<dbReference type="RefSeq" id="XP_009787618.1">
    <property type="nucleotide sequence ID" value="XM_009789316.1"/>
</dbReference>
<evidence type="ECO:0000259" key="1">
    <source>
        <dbReference type="Pfam" id="PF22917"/>
    </source>
</evidence>
<dbReference type="InterPro" id="IPR055222">
    <property type="entry name" value="PRISE-like_Rossmann-fold"/>
</dbReference>
<reference evidence="3" key="2">
    <citation type="submission" date="2025-08" db="UniProtKB">
        <authorList>
            <consortium name="RefSeq"/>
        </authorList>
    </citation>
    <scope>IDENTIFICATION</scope>
    <source>
        <tissue evidence="3">Leaf</tissue>
    </source>
</reference>
<dbReference type="OrthoDB" id="1731983at2759"/>
<dbReference type="KEGG" id="nsy:104235526"/>
<dbReference type="GO" id="GO:0016627">
    <property type="term" value="F:oxidoreductase activity, acting on the CH-CH group of donors"/>
    <property type="evidence" value="ECO:0007669"/>
    <property type="project" value="UniProtKB-ARBA"/>
</dbReference>
<dbReference type="eggNOG" id="ENOG502QWNW">
    <property type="taxonomic scope" value="Eukaryota"/>
</dbReference>
<evidence type="ECO:0000313" key="2">
    <source>
        <dbReference type="Proteomes" id="UP000189701"/>
    </source>
</evidence>
<feature type="domain" description="PRISE-like Rossmann-fold" evidence="1">
    <location>
        <begin position="73"/>
        <end position="323"/>
    </location>
</feature>
<dbReference type="PANTHER" id="PTHR32487">
    <property type="entry name" value="3-OXO-DELTA(4,5)-STEROID 5-BETA-REDUCTASE"/>
    <property type="match status" value="1"/>
</dbReference>
<dbReference type="Proteomes" id="UP000189701">
    <property type="component" value="Unplaced"/>
</dbReference>
<evidence type="ECO:0000313" key="3">
    <source>
        <dbReference type="RefSeq" id="XP_009787618.1"/>
    </source>
</evidence>
<dbReference type="CDD" id="cd08948">
    <property type="entry name" value="5beta-POR_like_SDR_a"/>
    <property type="match status" value="1"/>
</dbReference>
<dbReference type="PANTHER" id="PTHR32487:SF12">
    <property type="entry name" value="3-OXO-DELTA(4,5)-STEROID 5-BETA-REDUCTASE"/>
    <property type="match status" value="1"/>
</dbReference>
<name>A0A1U7X9T8_NICSY</name>
<sequence>MVVQDCKREESSPAEYVAVICGVTGLVGKELANQLLSTSKWKVYGICRRPEKISTSQNPRYHFISCDLLNTSETQKKLSSLVDATHIFWVTWASQFPLDTPQICEQNKSMMNNVLNAILPRAKALKHISLQTGTKHYVSLQKTYCSSTKQVCYYDEQCPRDDSEYNFYYALEDLLKVKLRGKIAWSVHRPGLIIGSSHRTTFNFMGSLCVYGTICKHLNLPFVFGGKKECWEEMWVDGSDARLVAQQHIWSATNETFYSTDGQAFNAINGSNFTWKEIWPAIGLKFGVTVPENMFDPNFRITEFMANKEQVWNEIVTKNDLVHAQMEEIANSKFLDVLFSCPKILCTRDKADRLGFTTRYHMLDSILHWVDVMRQEKLIP</sequence>
<dbReference type="AlphaFoldDB" id="A0A1U7X9T8"/>
<organism evidence="2 3">
    <name type="scientific">Nicotiana sylvestris</name>
    <name type="common">Wood tobacco</name>
    <name type="synonym">South American tobacco</name>
    <dbReference type="NCBI Taxonomy" id="4096"/>
    <lineage>
        <taxon>Eukaryota</taxon>
        <taxon>Viridiplantae</taxon>
        <taxon>Streptophyta</taxon>
        <taxon>Embryophyta</taxon>
        <taxon>Tracheophyta</taxon>
        <taxon>Spermatophyta</taxon>
        <taxon>Magnoliopsida</taxon>
        <taxon>eudicotyledons</taxon>
        <taxon>Gunneridae</taxon>
        <taxon>Pentapetalae</taxon>
        <taxon>asterids</taxon>
        <taxon>lamiids</taxon>
        <taxon>Solanales</taxon>
        <taxon>Solanaceae</taxon>
        <taxon>Nicotianoideae</taxon>
        <taxon>Nicotianeae</taxon>
        <taxon>Nicotiana</taxon>
    </lineage>
</organism>